<name>A0AAU7UVI9_9NOCA</name>
<accession>A0AAU7UVI9</accession>
<proteinExistence type="predicted"/>
<evidence type="ECO:0008006" key="2">
    <source>
        <dbReference type="Google" id="ProtNLM"/>
    </source>
</evidence>
<dbReference type="AlphaFoldDB" id="A0AAU7UVI9"/>
<gene>
    <name evidence="1" type="ORF">RBB84_18385</name>
</gene>
<dbReference type="GeneID" id="29938789"/>
<reference evidence="1" key="1">
    <citation type="submission" date="2023-08" db="EMBL/GenBank/DDBJ databases">
        <title>The novel hydrolase IpcH responsible for the initial isoprocarb degradation step in Rhodococcus sp. D-6.</title>
        <authorList>
            <person name="Zhu Q."/>
        </authorList>
    </citation>
    <scope>NUCLEOTIDE SEQUENCE</scope>
    <source>
        <strain evidence="1">D-6</strain>
    </source>
</reference>
<evidence type="ECO:0000313" key="1">
    <source>
        <dbReference type="EMBL" id="XBW03232.1"/>
    </source>
</evidence>
<sequence length="171" mass="18550">MTGRPEEGQEIAVWPDHWPRTPREIATATADALAAARSESAEPFDEAVAVLVDLPYEQVTAVHAGMVRELLEELHPDGLAGEDVQAVLERSVRSGLRWLPSLEPEAVVAVLTGALGVSDSDAERPKIRPEQYLAAGLLVVADLVAARRVAPEAYLRRAVSEIERAETQEMP</sequence>
<dbReference type="KEGG" id="rhox:RBB84_18385"/>
<protein>
    <recommendedName>
        <fullName evidence="2">TetR family transcriptional regulator</fullName>
    </recommendedName>
</protein>
<dbReference type="RefSeq" id="WP_006553130.1">
    <property type="nucleotide sequence ID" value="NZ_CP132970.1"/>
</dbReference>
<dbReference type="EMBL" id="CP132970">
    <property type="protein sequence ID" value="XBW03232.1"/>
    <property type="molecule type" value="Genomic_DNA"/>
</dbReference>
<organism evidence="1">
    <name type="scientific">Rhodococcus sp. D-6</name>
    <dbReference type="NCBI Taxonomy" id="1387842"/>
    <lineage>
        <taxon>Bacteria</taxon>
        <taxon>Bacillati</taxon>
        <taxon>Actinomycetota</taxon>
        <taxon>Actinomycetes</taxon>
        <taxon>Mycobacteriales</taxon>
        <taxon>Nocardiaceae</taxon>
        <taxon>Rhodococcus</taxon>
    </lineage>
</organism>